<dbReference type="InterPro" id="IPR012337">
    <property type="entry name" value="RNaseH-like_sf"/>
</dbReference>
<dbReference type="SUPFAM" id="SSF53098">
    <property type="entry name" value="Ribonuclease H-like"/>
    <property type="match status" value="1"/>
</dbReference>
<dbReference type="GO" id="GO:0008270">
    <property type="term" value="F:zinc ion binding"/>
    <property type="evidence" value="ECO:0007669"/>
    <property type="project" value="UniProtKB-KW"/>
</dbReference>
<reference evidence="7 8" key="1">
    <citation type="submission" date="2017-11" db="EMBL/GenBank/DDBJ databases">
        <title>The genome of Rhizophagus clarus HR1 reveals common genetic basis of auxotrophy among arbuscular mycorrhizal fungi.</title>
        <authorList>
            <person name="Kobayashi Y."/>
        </authorList>
    </citation>
    <scope>NUCLEOTIDE SEQUENCE [LARGE SCALE GENOMIC DNA]</scope>
    <source>
        <strain evidence="7 8">HR1</strain>
    </source>
</reference>
<evidence type="ECO:0000256" key="3">
    <source>
        <dbReference type="ARBA" id="ARBA00022771"/>
    </source>
</evidence>
<evidence type="ECO:0000256" key="2">
    <source>
        <dbReference type="ARBA" id="ARBA00022723"/>
    </source>
</evidence>
<protein>
    <submittedName>
        <fullName evidence="7">Uncharacterized protein</fullName>
    </submittedName>
</protein>
<feature type="compositionally biased region" description="Polar residues" evidence="6">
    <location>
        <begin position="1"/>
        <end position="15"/>
    </location>
</feature>
<keyword evidence="4" id="KW-0862">Zinc</keyword>
<dbReference type="InterPro" id="IPR052035">
    <property type="entry name" value="ZnF_BED_domain_contain"/>
</dbReference>
<proteinExistence type="predicted"/>
<gene>
    <name evidence="7" type="ORF">RclHR1_30820001</name>
</gene>
<accession>A0A2Z6R6X1</accession>
<evidence type="ECO:0000256" key="5">
    <source>
        <dbReference type="ARBA" id="ARBA00023242"/>
    </source>
</evidence>
<evidence type="ECO:0000256" key="4">
    <source>
        <dbReference type="ARBA" id="ARBA00022833"/>
    </source>
</evidence>
<dbReference type="EMBL" id="BEXD01002316">
    <property type="protein sequence ID" value="GBB97830.1"/>
    <property type="molecule type" value="Genomic_DNA"/>
</dbReference>
<keyword evidence="2" id="KW-0479">Metal-binding</keyword>
<keyword evidence="8" id="KW-1185">Reference proteome</keyword>
<dbReference type="STRING" id="94130.A0A2Z6R6X1"/>
<organism evidence="7 8">
    <name type="scientific">Rhizophagus clarus</name>
    <dbReference type="NCBI Taxonomy" id="94130"/>
    <lineage>
        <taxon>Eukaryota</taxon>
        <taxon>Fungi</taxon>
        <taxon>Fungi incertae sedis</taxon>
        <taxon>Mucoromycota</taxon>
        <taxon>Glomeromycotina</taxon>
        <taxon>Glomeromycetes</taxon>
        <taxon>Glomerales</taxon>
        <taxon>Glomeraceae</taxon>
        <taxon>Rhizophagus</taxon>
    </lineage>
</organism>
<evidence type="ECO:0000256" key="1">
    <source>
        <dbReference type="ARBA" id="ARBA00004123"/>
    </source>
</evidence>
<name>A0A2Z6R6X1_9GLOM</name>
<comment type="subcellular location">
    <subcellularLocation>
        <location evidence="1">Nucleus</location>
    </subcellularLocation>
</comment>
<evidence type="ECO:0000313" key="7">
    <source>
        <dbReference type="EMBL" id="GBB97830.1"/>
    </source>
</evidence>
<sequence>MSETDLIVTHSSTFSNDHRKRKRSATSPEIVKPIDRINKSHTSYFFCKDTDDNEIAYCILCERKLASNRKPYSYSRKGGLTSNLAVHLRDKHGITKNNYLEYLDVNNEPKENEAQVTNYQCSEIWQQELLHLLIIFIIKFVQPLYIFQNNAFRDFVHGCKLGFQIPCEKTAKNLIHEAYIWSKDQLLNLLGSTVTSIHLTTDLWTARSKHGFIRITATWLASDFTFYKVLLTCNHLEYPHTGEAISDELYQIIDQWRLKNTISTISTDNGSNMVKAVSILSKSLPGIKRHPCAAHTLQLSVKEGLKYCKDIHRRIKNLQKFFRLPKQAQRLREAQFDIDNQDVSIIEESQIQTSPLDVLSDTKTRWNSTLIAWKRVLELHNAIRHVSTKLLSEKDRILNKEGEKLESLCLTHDEKMQVKFKIIFKFVFYD</sequence>
<keyword evidence="3" id="KW-0863">Zinc-finger</keyword>
<keyword evidence="5" id="KW-0539">Nucleus</keyword>
<evidence type="ECO:0000313" key="8">
    <source>
        <dbReference type="Proteomes" id="UP000247702"/>
    </source>
</evidence>
<dbReference type="Proteomes" id="UP000247702">
    <property type="component" value="Unassembled WGS sequence"/>
</dbReference>
<feature type="region of interest" description="Disordered" evidence="6">
    <location>
        <begin position="1"/>
        <end position="27"/>
    </location>
</feature>
<comment type="caution">
    <text evidence="7">The sequence shown here is derived from an EMBL/GenBank/DDBJ whole genome shotgun (WGS) entry which is preliminary data.</text>
</comment>
<dbReference type="PANTHER" id="PTHR46481">
    <property type="entry name" value="ZINC FINGER BED DOMAIN-CONTAINING PROTEIN 4"/>
    <property type="match status" value="1"/>
</dbReference>
<dbReference type="AlphaFoldDB" id="A0A2Z6R6X1"/>
<dbReference type="GO" id="GO:0005634">
    <property type="term" value="C:nucleus"/>
    <property type="evidence" value="ECO:0007669"/>
    <property type="project" value="UniProtKB-SubCell"/>
</dbReference>
<evidence type="ECO:0000256" key="6">
    <source>
        <dbReference type="SAM" id="MobiDB-lite"/>
    </source>
</evidence>
<dbReference type="PANTHER" id="PTHR46481:SF10">
    <property type="entry name" value="ZINC FINGER BED DOMAIN-CONTAINING PROTEIN 39"/>
    <property type="match status" value="1"/>
</dbReference>